<proteinExistence type="predicted"/>
<evidence type="ECO:0000313" key="1">
    <source>
        <dbReference type="EMBL" id="MBW0485417.1"/>
    </source>
</evidence>
<evidence type="ECO:0000313" key="2">
    <source>
        <dbReference type="Proteomes" id="UP000765509"/>
    </source>
</evidence>
<gene>
    <name evidence="1" type="ORF">O181_025132</name>
</gene>
<name>A0A9Q3CMW9_9BASI</name>
<sequence>MQILMPVKDPQRLAHKSICLSRIPKNEKIPYACPSSEHVPCKSLRCSKFPTIEANPSPGKGSQQFFMPVQADDTSNANPYACTGSQKFKQFVTPVQAPNASHNSLHM</sequence>
<dbReference type="EMBL" id="AVOT02008149">
    <property type="protein sequence ID" value="MBW0485417.1"/>
    <property type="molecule type" value="Genomic_DNA"/>
</dbReference>
<protein>
    <submittedName>
        <fullName evidence="1">Uncharacterized protein</fullName>
    </submittedName>
</protein>
<comment type="caution">
    <text evidence="1">The sequence shown here is derived from an EMBL/GenBank/DDBJ whole genome shotgun (WGS) entry which is preliminary data.</text>
</comment>
<reference evidence="1" key="1">
    <citation type="submission" date="2021-03" db="EMBL/GenBank/DDBJ databases">
        <title>Draft genome sequence of rust myrtle Austropuccinia psidii MF-1, a brazilian biotype.</title>
        <authorList>
            <person name="Quecine M.C."/>
            <person name="Pachon D.M.R."/>
            <person name="Bonatelli M.L."/>
            <person name="Correr F.H."/>
            <person name="Franceschini L.M."/>
            <person name="Leite T.F."/>
            <person name="Margarido G.R.A."/>
            <person name="Almeida C.A."/>
            <person name="Ferrarezi J.A."/>
            <person name="Labate C.A."/>
        </authorList>
    </citation>
    <scope>NUCLEOTIDE SEQUENCE</scope>
    <source>
        <strain evidence="1">MF-1</strain>
    </source>
</reference>
<dbReference type="Proteomes" id="UP000765509">
    <property type="component" value="Unassembled WGS sequence"/>
</dbReference>
<dbReference type="AlphaFoldDB" id="A0A9Q3CMW9"/>
<organism evidence="1 2">
    <name type="scientific">Austropuccinia psidii MF-1</name>
    <dbReference type="NCBI Taxonomy" id="1389203"/>
    <lineage>
        <taxon>Eukaryota</taxon>
        <taxon>Fungi</taxon>
        <taxon>Dikarya</taxon>
        <taxon>Basidiomycota</taxon>
        <taxon>Pucciniomycotina</taxon>
        <taxon>Pucciniomycetes</taxon>
        <taxon>Pucciniales</taxon>
        <taxon>Sphaerophragmiaceae</taxon>
        <taxon>Austropuccinia</taxon>
    </lineage>
</organism>
<keyword evidence="2" id="KW-1185">Reference proteome</keyword>
<accession>A0A9Q3CMW9</accession>